<evidence type="ECO:0000313" key="2">
    <source>
        <dbReference type="Proteomes" id="UP000007796"/>
    </source>
</evidence>
<dbReference type="PANTHER" id="PTHR41677:SF1">
    <property type="entry name" value="FE2OG DIOXYGENASE DOMAIN-CONTAINING PROTEIN"/>
    <property type="match status" value="1"/>
</dbReference>
<dbReference type="RefSeq" id="XP_014175733.1">
    <property type="nucleotide sequence ID" value="XM_014320258.1"/>
</dbReference>
<organism evidence="2">
    <name type="scientific">Grosmannia clavigera (strain kw1407 / UAMH 11150)</name>
    <name type="common">Blue stain fungus</name>
    <name type="synonym">Graphiocladiella clavigera</name>
    <dbReference type="NCBI Taxonomy" id="655863"/>
    <lineage>
        <taxon>Eukaryota</taxon>
        <taxon>Fungi</taxon>
        <taxon>Dikarya</taxon>
        <taxon>Ascomycota</taxon>
        <taxon>Pezizomycotina</taxon>
        <taxon>Sordariomycetes</taxon>
        <taxon>Sordariomycetidae</taxon>
        <taxon>Ophiostomatales</taxon>
        <taxon>Ophiostomataceae</taxon>
        <taxon>Leptographium</taxon>
    </lineage>
</organism>
<dbReference type="GeneID" id="25980020"/>
<protein>
    <recommendedName>
        <fullName evidence="3">Fe2OG dioxygenase domain-containing protein</fullName>
    </recommendedName>
</protein>
<evidence type="ECO:0000313" key="1">
    <source>
        <dbReference type="EMBL" id="EFX06251.1"/>
    </source>
</evidence>
<dbReference type="EMBL" id="GL629729">
    <property type="protein sequence ID" value="EFX06251.1"/>
    <property type="molecule type" value="Genomic_DNA"/>
</dbReference>
<accession>F0X7W7</accession>
<proteinExistence type="predicted"/>
<name>F0X7W7_GROCL</name>
<keyword evidence="2" id="KW-1185">Reference proteome</keyword>
<dbReference type="STRING" id="655863.F0X7W7"/>
<dbReference type="OrthoDB" id="10256055at2759"/>
<dbReference type="PANTHER" id="PTHR41677">
    <property type="entry name" value="YALI0B19030P"/>
    <property type="match status" value="1"/>
</dbReference>
<dbReference type="HOGENOM" id="CLU_045155_1_1_1"/>
<sequence length="372" mass="41409">METIPTFAQEAAIPEAQPAIFTKIEAELPIPNFDPAVHLSYRPPPARYSFTKLGLPVPKGCPDLCYTEPFQLFSEEGVRVIRREVFRREFLDKYMRSWERAPCLISGHYPVKNDGTFLKQAMTHPVTQASINSAFGCALKLQSDENAMGYINVQLGADGIDGVYRLGEYPTKPLPVAAALPSSDYDGAFIDSWHKDTTPIVLVLMLSDTSTMVGGETAIRTGDGQVIKTRGAAIGGAVMMAGAYLEHAALRASNCAERLSLVNSYAYADPDADDSGTTLRSVNLGFDNIPYVKNTFLDLKLRRLRDRCDLALARVQERRAEGEMPSQEECEEWIRDQIRLLKHTGWELFERIPNHLAKEMPEDALTKYLSDA</sequence>
<reference evidence="1 2" key="1">
    <citation type="journal article" date="2011" name="Proc. Natl. Acad. Sci. U.S.A.">
        <title>Genome and transcriptome analyses of the mountain pine beetle-fungal symbiont Grosmannia clavigera, a lodgepole pine pathogen.</title>
        <authorList>
            <person name="DiGuistini S."/>
            <person name="Wang Y."/>
            <person name="Liao N.Y."/>
            <person name="Taylor G."/>
            <person name="Tanguay P."/>
            <person name="Feau N."/>
            <person name="Henrissat B."/>
            <person name="Chan S.K."/>
            <person name="Hesse-Orce U."/>
            <person name="Alamouti S.M."/>
            <person name="Tsui C.K.M."/>
            <person name="Docking R.T."/>
            <person name="Levasseur A."/>
            <person name="Haridas S."/>
            <person name="Robertson G."/>
            <person name="Birol I."/>
            <person name="Holt R.A."/>
            <person name="Marra M.A."/>
            <person name="Hamelin R.C."/>
            <person name="Hirst M."/>
            <person name="Jones S.J.M."/>
            <person name="Bohlmann J."/>
            <person name="Breuil C."/>
        </authorList>
    </citation>
    <scope>NUCLEOTIDE SEQUENCE [LARGE SCALE GENOMIC DNA]</scope>
    <source>
        <strain evidence="2">kw1407 / UAMH 11150</strain>
    </source>
</reference>
<gene>
    <name evidence="1" type="ORF">CMQ_6572</name>
</gene>
<dbReference type="Proteomes" id="UP000007796">
    <property type="component" value="Unassembled WGS sequence"/>
</dbReference>
<dbReference type="eggNOG" id="ENOG502SKGR">
    <property type="taxonomic scope" value="Eukaryota"/>
</dbReference>
<dbReference type="InParanoid" id="F0X7W7"/>
<dbReference type="AlphaFoldDB" id="F0X7W7"/>
<evidence type="ECO:0008006" key="3">
    <source>
        <dbReference type="Google" id="ProtNLM"/>
    </source>
</evidence>